<evidence type="ECO:0000256" key="1">
    <source>
        <dbReference type="SAM" id="MobiDB-lite"/>
    </source>
</evidence>
<feature type="compositionally biased region" description="Polar residues" evidence="1">
    <location>
        <begin position="20"/>
        <end position="36"/>
    </location>
</feature>
<gene>
    <name evidence="2" type="ORF">HYFRA_00012909</name>
</gene>
<organism evidence="2 3">
    <name type="scientific">Hymenoscyphus fraxineus</name>
    <dbReference type="NCBI Taxonomy" id="746836"/>
    <lineage>
        <taxon>Eukaryota</taxon>
        <taxon>Fungi</taxon>
        <taxon>Dikarya</taxon>
        <taxon>Ascomycota</taxon>
        <taxon>Pezizomycotina</taxon>
        <taxon>Leotiomycetes</taxon>
        <taxon>Helotiales</taxon>
        <taxon>Helotiaceae</taxon>
        <taxon>Hymenoscyphus</taxon>
    </lineage>
</organism>
<dbReference type="EMBL" id="CAJVRL010000086">
    <property type="protein sequence ID" value="CAG8958912.1"/>
    <property type="molecule type" value="Genomic_DNA"/>
</dbReference>
<evidence type="ECO:0000313" key="2">
    <source>
        <dbReference type="EMBL" id="CAG8958912.1"/>
    </source>
</evidence>
<dbReference type="Proteomes" id="UP000696280">
    <property type="component" value="Unassembled WGS sequence"/>
</dbReference>
<feature type="compositionally biased region" description="Basic and acidic residues" evidence="1">
    <location>
        <begin position="1"/>
        <end position="14"/>
    </location>
</feature>
<dbReference type="AlphaFoldDB" id="A0A9N9PYP8"/>
<feature type="region of interest" description="Disordered" evidence="1">
    <location>
        <begin position="1"/>
        <end position="89"/>
    </location>
</feature>
<protein>
    <submittedName>
        <fullName evidence="2">Uncharacterized protein</fullName>
    </submittedName>
</protein>
<proteinExistence type="predicted"/>
<feature type="compositionally biased region" description="Polar residues" evidence="1">
    <location>
        <begin position="64"/>
        <end position="74"/>
    </location>
</feature>
<reference evidence="2" key="1">
    <citation type="submission" date="2021-07" db="EMBL/GenBank/DDBJ databases">
        <authorList>
            <person name="Durling M."/>
        </authorList>
    </citation>
    <scope>NUCLEOTIDE SEQUENCE</scope>
</reference>
<evidence type="ECO:0000313" key="3">
    <source>
        <dbReference type="Proteomes" id="UP000696280"/>
    </source>
</evidence>
<feature type="compositionally biased region" description="Basic residues" evidence="1">
    <location>
        <begin position="48"/>
        <end position="58"/>
    </location>
</feature>
<comment type="caution">
    <text evidence="2">The sequence shown here is derived from an EMBL/GenBank/DDBJ whole genome shotgun (WGS) entry which is preliminary data.</text>
</comment>
<feature type="compositionally biased region" description="Basic and acidic residues" evidence="1">
    <location>
        <begin position="37"/>
        <end position="47"/>
    </location>
</feature>
<sequence length="89" mass="9602">MDAMRYDDPGRRPADFAIGETSNTSSGDNNPQPSTEQHTEFVQDRLKASHSCHLHSTRKAPSSGIDNLQQSQRSLVGPGQRAGPAGDVQ</sequence>
<name>A0A9N9PYP8_9HELO</name>
<accession>A0A9N9PYP8</accession>
<keyword evidence="3" id="KW-1185">Reference proteome</keyword>